<feature type="compositionally biased region" description="Basic residues" evidence="1">
    <location>
        <begin position="402"/>
        <end position="413"/>
    </location>
</feature>
<protein>
    <submittedName>
        <fullName evidence="2">Uncharacterized protein</fullName>
    </submittedName>
</protein>
<feature type="region of interest" description="Disordered" evidence="1">
    <location>
        <begin position="394"/>
        <end position="435"/>
    </location>
</feature>
<proteinExistence type="predicted"/>
<feature type="region of interest" description="Disordered" evidence="1">
    <location>
        <begin position="167"/>
        <end position="258"/>
    </location>
</feature>
<dbReference type="AlphaFoldDB" id="D8LRR3"/>
<dbReference type="InParanoid" id="D8LRR3"/>
<feature type="compositionally biased region" description="Polar residues" evidence="1">
    <location>
        <begin position="233"/>
        <end position="246"/>
    </location>
</feature>
<gene>
    <name evidence="2" type="ORF">Esi_0007_0124</name>
</gene>
<organism evidence="2 3">
    <name type="scientific">Ectocarpus siliculosus</name>
    <name type="common">Brown alga</name>
    <name type="synonym">Conferva siliculosa</name>
    <dbReference type="NCBI Taxonomy" id="2880"/>
    <lineage>
        <taxon>Eukaryota</taxon>
        <taxon>Sar</taxon>
        <taxon>Stramenopiles</taxon>
        <taxon>Ochrophyta</taxon>
        <taxon>PX clade</taxon>
        <taxon>Phaeophyceae</taxon>
        <taxon>Ectocarpales</taxon>
        <taxon>Ectocarpaceae</taxon>
        <taxon>Ectocarpus</taxon>
    </lineage>
</organism>
<dbReference type="Proteomes" id="UP000002630">
    <property type="component" value="Linkage Group LG06"/>
</dbReference>
<dbReference type="EMBL" id="FN649731">
    <property type="protein sequence ID" value="CBN73830.1"/>
    <property type="molecule type" value="Genomic_DNA"/>
</dbReference>
<evidence type="ECO:0000313" key="2">
    <source>
        <dbReference type="EMBL" id="CBN73830.1"/>
    </source>
</evidence>
<reference evidence="2 3" key="1">
    <citation type="journal article" date="2010" name="Nature">
        <title>The Ectocarpus genome and the independent evolution of multicellularity in brown algae.</title>
        <authorList>
            <person name="Cock J.M."/>
            <person name="Sterck L."/>
            <person name="Rouze P."/>
            <person name="Scornet D."/>
            <person name="Allen A.E."/>
            <person name="Amoutzias G."/>
            <person name="Anthouard V."/>
            <person name="Artiguenave F."/>
            <person name="Aury J.M."/>
            <person name="Badger J.H."/>
            <person name="Beszteri B."/>
            <person name="Billiau K."/>
            <person name="Bonnet E."/>
            <person name="Bothwell J.H."/>
            <person name="Bowler C."/>
            <person name="Boyen C."/>
            <person name="Brownlee C."/>
            <person name="Carrano C.J."/>
            <person name="Charrier B."/>
            <person name="Cho G.Y."/>
            <person name="Coelho S.M."/>
            <person name="Collen J."/>
            <person name="Corre E."/>
            <person name="Da Silva C."/>
            <person name="Delage L."/>
            <person name="Delaroque N."/>
            <person name="Dittami S.M."/>
            <person name="Doulbeau S."/>
            <person name="Elias M."/>
            <person name="Farnham G."/>
            <person name="Gachon C.M."/>
            <person name="Gschloessl B."/>
            <person name="Heesch S."/>
            <person name="Jabbari K."/>
            <person name="Jubin C."/>
            <person name="Kawai H."/>
            <person name="Kimura K."/>
            <person name="Kloareg B."/>
            <person name="Kupper F.C."/>
            <person name="Lang D."/>
            <person name="Le Bail A."/>
            <person name="Leblanc C."/>
            <person name="Lerouge P."/>
            <person name="Lohr M."/>
            <person name="Lopez P.J."/>
            <person name="Martens C."/>
            <person name="Maumus F."/>
            <person name="Michel G."/>
            <person name="Miranda-Saavedra D."/>
            <person name="Morales J."/>
            <person name="Moreau H."/>
            <person name="Motomura T."/>
            <person name="Nagasato C."/>
            <person name="Napoli C.A."/>
            <person name="Nelson D.R."/>
            <person name="Nyvall-Collen P."/>
            <person name="Peters A.F."/>
            <person name="Pommier C."/>
            <person name="Potin P."/>
            <person name="Poulain J."/>
            <person name="Quesneville H."/>
            <person name="Read B."/>
            <person name="Rensing S.A."/>
            <person name="Ritter A."/>
            <person name="Rousvoal S."/>
            <person name="Samanta M."/>
            <person name="Samson G."/>
            <person name="Schroeder D.C."/>
            <person name="Segurens B."/>
            <person name="Strittmatter M."/>
            <person name="Tonon T."/>
            <person name="Tregear J.W."/>
            <person name="Valentin K."/>
            <person name="von Dassow P."/>
            <person name="Yamagishi T."/>
            <person name="Van de Peer Y."/>
            <person name="Wincker P."/>
        </authorList>
    </citation>
    <scope>NUCLEOTIDE SEQUENCE [LARGE SCALE GENOMIC DNA]</scope>
    <source>
        <strain evidence="3">Ec32 / CCAP1310/4</strain>
    </source>
</reference>
<sequence>MYTMEKLMEQPMFTEHALMKRIRASVSEQRYKDANGFIDDFTRLLGTCVVECDRGPVLNALKDHVTKTGQPDLKRPSKATFHGFPHPLLEEMLAQTAMARKKMSPSGMHATVDVGRYLARAYGKGLTSGAKFIGKPSREKAFHAQRKEREVEWTNVANAEEAEALKANKKMKAKGKGVEVPKKRQKTSSPVSVPSATPRPNRSLRTTRRMISEDSGDELPRSDTPVAAGKVTDTATRGSDSWNSRPSGEPTPHRLRPRDRVHCHHLQGQVLEMYDEEYRGRKKQGILDGQAIICLCGCGITMKGGHWLEHNGGRSSNRHPGYPWKYMRIVETKEMLSNHWPVCDTHPNLCDSCLLWESPGLPMTTCWKCHTSVHASEDCAMRESSNGVETAAELVAPPPSGKKSRTRPGRRKEPRPVEDKSTVWNGGGNIKREDPNAGTWVCQICAGYRTVRQRASFNKKKPQNK</sequence>
<keyword evidence="3" id="KW-1185">Reference proteome</keyword>
<evidence type="ECO:0000313" key="3">
    <source>
        <dbReference type="Proteomes" id="UP000002630"/>
    </source>
</evidence>
<dbReference type="OrthoDB" id="10294140at2759"/>
<name>D8LRR3_ECTSI</name>
<evidence type="ECO:0000256" key="1">
    <source>
        <dbReference type="SAM" id="MobiDB-lite"/>
    </source>
</evidence>
<accession>D8LRR3</accession>
<dbReference type="EMBL" id="FN648926">
    <property type="protein sequence ID" value="CBN73830.1"/>
    <property type="molecule type" value="Genomic_DNA"/>
</dbReference>